<reference evidence="2" key="1">
    <citation type="submission" date="2024-06" db="EMBL/GenBank/DDBJ databases">
        <authorList>
            <person name="Ryan C."/>
        </authorList>
    </citation>
    <scope>NUCLEOTIDE SEQUENCE [LARGE SCALE GENOMIC DNA]</scope>
</reference>
<dbReference type="EMBL" id="OZ075134">
    <property type="protein sequence ID" value="CAL4995307.1"/>
    <property type="molecule type" value="Genomic_DNA"/>
</dbReference>
<gene>
    <name evidence="1" type="ORF">URODEC1_LOCUS62282</name>
</gene>
<name>A0ABC9B6X4_9POAL</name>
<proteinExistence type="predicted"/>
<organism evidence="1 2">
    <name type="scientific">Urochloa decumbens</name>
    <dbReference type="NCBI Taxonomy" id="240449"/>
    <lineage>
        <taxon>Eukaryota</taxon>
        <taxon>Viridiplantae</taxon>
        <taxon>Streptophyta</taxon>
        <taxon>Embryophyta</taxon>
        <taxon>Tracheophyta</taxon>
        <taxon>Spermatophyta</taxon>
        <taxon>Magnoliopsida</taxon>
        <taxon>Liliopsida</taxon>
        <taxon>Poales</taxon>
        <taxon>Poaceae</taxon>
        <taxon>PACMAD clade</taxon>
        <taxon>Panicoideae</taxon>
        <taxon>Panicodae</taxon>
        <taxon>Paniceae</taxon>
        <taxon>Melinidinae</taxon>
        <taxon>Urochloa</taxon>
    </lineage>
</organism>
<accession>A0ABC9B6X4</accession>
<dbReference type="Gene3D" id="3.90.70.10">
    <property type="entry name" value="Cysteine proteinases"/>
    <property type="match status" value="1"/>
</dbReference>
<protein>
    <submittedName>
        <fullName evidence="1">Uncharacterized protein</fullName>
    </submittedName>
</protein>
<dbReference type="InterPro" id="IPR038765">
    <property type="entry name" value="Papain-like_cys_pep_sf"/>
</dbReference>
<evidence type="ECO:0000313" key="2">
    <source>
        <dbReference type="Proteomes" id="UP001497457"/>
    </source>
</evidence>
<dbReference type="SUPFAM" id="SSF54001">
    <property type="entry name" value="Cysteine proteinases"/>
    <property type="match status" value="1"/>
</dbReference>
<keyword evidence="2" id="KW-1185">Reference proteome</keyword>
<evidence type="ECO:0000313" key="1">
    <source>
        <dbReference type="EMBL" id="CAL4995307.1"/>
    </source>
</evidence>
<dbReference type="Proteomes" id="UP001497457">
    <property type="component" value="Chromosome 24b"/>
</dbReference>
<sequence>MVKRGRSSNDGKPWKCHCGNVNKPTKHRFFKLPAFQCGKCQTKLALDFKFCLGEIEAGGKSLIGEVYDQGNEPLCVPFAYAKAAEITERVFLINNGMDPELVIPIDPFELERRFLDKRPDGGPSGVGLTKDAGLHKVLHMGLILRSEGIQRIDVGPEVIQLEESEIFNQDGTYIAADVSSIPRDAFENICHAMAEGIPLVATYLVGKARGRVPYCKSYKSPSLRRIRDKKGKEIGHAVVLIGAGMQKGKLYFYFLNSWTKRFCARRNKKGDIIRGGIGKIRESDLTKNVIKLSPPHEAGGERRLEDQPVFDISNINYVLMKGMEKQSTAQMLQRLRDREAANGGYIPAGHDDDGIFRDDEGVHKVVVTNVST</sequence>
<reference evidence="1 2" key="2">
    <citation type="submission" date="2024-10" db="EMBL/GenBank/DDBJ databases">
        <authorList>
            <person name="Ryan C."/>
        </authorList>
    </citation>
    <scope>NUCLEOTIDE SEQUENCE [LARGE SCALE GENOMIC DNA]</scope>
</reference>
<dbReference type="AlphaFoldDB" id="A0ABC9B6X4"/>